<evidence type="ECO:0000256" key="2">
    <source>
        <dbReference type="ARBA" id="ARBA00022603"/>
    </source>
</evidence>
<evidence type="ECO:0000313" key="6">
    <source>
        <dbReference type="EMBL" id="EAQ79866.1"/>
    </source>
</evidence>
<dbReference type="EC" id="2.1.1.163" evidence="5"/>
<dbReference type="NCBIfam" id="NF001244">
    <property type="entry name" value="PRK00216.1-5"/>
    <property type="match status" value="1"/>
</dbReference>
<protein>
    <recommendedName>
        <fullName evidence="5">Demethylmenaquinone methyltransferase</fullName>
        <ecNumber evidence="5">2.1.1.163</ecNumber>
    </recommendedName>
</protein>
<evidence type="ECO:0000256" key="3">
    <source>
        <dbReference type="ARBA" id="ARBA00022679"/>
    </source>
</evidence>
<evidence type="ECO:0000256" key="1">
    <source>
        <dbReference type="ARBA" id="ARBA00022428"/>
    </source>
</evidence>
<dbReference type="eggNOG" id="COG2226">
    <property type="taxonomic scope" value="Bacteria"/>
</dbReference>
<dbReference type="HOGENOM" id="CLU_037990_0_0_0"/>
<reference evidence="6 7" key="1">
    <citation type="submission" date="2006-02" db="EMBL/GenBank/DDBJ databases">
        <authorList>
            <person name="Amann R."/>
            <person name="Ferriera S."/>
            <person name="Johnson J."/>
            <person name="Kravitz S."/>
            <person name="Halpern A."/>
            <person name="Remington K."/>
            <person name="Beeson K."/>
            <person name="Tran B."/>
            <person name="Rogers Y.-H."/>
            <person name="Friedman R."/>
            <person name="Venter J.C."/>
        </authorList>
    </citation>
    <scope>NUCLEOTIDE SEQUENCE [LARGE SCALE GENOMIC DNA]</scope>
    <source>
        <strain evidence="6 7">DSM 3645</strain>
    </source>
</reference>
<comment type="caution">
    <text evidence="5">Lacks conserved residue(s) required for the propagation of feature annotation.</text>
</comment>
<dbReference type="AlphaFoldDB" id="A3ZUF6"/>
<dbReference type="InterPro" id="IPR029063">
    <property type="entry name" value="SAM-dependent_MTases_sf"/>
</dbReference>
<dbReference type="GO" id="GO:0043770">
    <property type="term" value="F:demethylmenaquinone methyltransferase activity"/>
    <property type="evidence" value="ECO:0007669"/>
    <property type="project" value="UniProtKB-UniRule"/>
</dbReference>
<keyword evidence="2 5" id="KW-0489">Methyltransferase</keyword>
<comment type="similarity">
    <text evidence="5">Belongs to the class I-like SAM-binding methyltransferase superfamily. MenG/UbiE family.</text>
</comment>
<evidence type="ECO:0000256" key="4">
    <source>
        <dbReference type="ARBA" id="ARBA00022691"/>
    </source>
</evidence>
<organism evidence="6 7">
    <name type="scientific">Blastopirellula marina DSM 3645</name>
    <dbReference type="NCBI Taxonomy" id="314230"/>
    <lineage>
        <taxon>Bacteria</taxon>
        <taxon>Pseudomonadati</taxon>
        <taxon>Planctomycetota</taxon>
        <taxon>Planctomycetia</taxon>
        <taxon>Pirellulales</taxon>
        <taxon>Pirellulaceae</taxon>
        <taxon>Blastopirellula</taxon>
    </lineage>
</organism>
<keyword evidence="3 5" id="KW-0808">Transferase</keyword>
<dbReference type="STRING" id="314230.DSM3645_22039"/>
<comment type="catalytic activity">
    <reaction evidence="5">
        <text>a 2-demethylmenaquinol + S-adenosyl-L-methionine = a menaquinol + S-adenosyl-L-homocysteine + H(+)</text>
        <dbReference type="Rhea" id="RHEA:42640"/>
        <dbReference type="Rhea" id="RHEA-COMP:9539"/>
        <dbReference type="Rhea" id="RHEA-COMP:9563"/>
        <dbReference type="ChEBI" id="CHEBI:15378"/>
        <dbReference type="ChEBI" id="CHEBI:18151"/>
        <dbReference type="ChEBI" id="CHEBI:55437"/>
        <dbReference type="ChEBI" id="CHEBI:57856"/>
        <dbReference type="ChEBI" id="CHEBI:59789"/>
        <dbReference type="EC" id="2.1.1.163"/>
    </reaction>
</comment>
<dbReference type="GO" id="GO:0009234">
    <property type="term" value="P:menaquinone biosynthetic process"/>
    <property type="evidence" value="ECO:0007669"/>
    <property type="project" value="UniProtKB-UniRule"/>
</dbReference>
<feature type="binding site" evidence="5">
    <location>
        <begin position="108"/>
        <end position="109"/>
    </location>
    <ligand>
        <name>S-adenosyl-L-methionine</name>
        <dbReference type="ChEBI" id="CHEBI:59789"/>
    </ligand>
</feature>
<dbReference type="SUPFAM" id="SSF53335">
    <property type="entry name" value="S-adenosyl-L-methionine-dependent methyltransferases"/>
    <property type="match status" value="1"/>
</dbReference>
<sequence>MVVDKSETRVRRMFAEIAGKYDRMNHLLSMNVDRYWRWRTVQIVPPQGDAPILDVCTGTGDLAIAYFRAAKGKVRIEATDFCPEMLEVGEEKKNRANIGEMIRFQEADTQALPFKDDTFQIVSVAFGLRNVTNTDLGLSEMTRVCRPGGKIAVLEFSIPTWQPFKAFYLWYFRNILPMLGRLFAKNREDAYKYLPDSVGEFPYGEALAERMRAVGLHNVFYKSLTFGIATLYVGTK</sequence>
<comment type="caution">
    <text evidence="6">The sequence shown here is derived from an EMBL/GenBank/DDBJ whole genome shotgun (WGS) entry which is preliminary data.</text>
</comment>
<dbReference type="OrthoDB" id="9808140at2"/>
<proteinExistence type="inferred from homology"/>
<dbReference type="PROSITE" id="PS01184">
    <property type="entry name" value="UBIE_2"/>
    <property type="match status" value="1"/>
</dbReference>
<dbReference type="Pfam" id="PF01209">
    <property type="entry name" value="Ubie_methyltran"/>
    <property type="match status" value="1"/>
</dbReference>
<dbReference type="CDD" id="cd02440">
    <property type="entry name" value="AdoMet_MTases"/>
    <property type="match status" value="1"/>
</dbReference>
<dbReference type="PANTHER" id="PTHR43591">
    <property type="entry name" value="METHYLTRANSFERASE"/>
    <property type="match status" value="1"/>
</dbReference>
<dbReference type="UniPathway" id="UPA00079">
    <property type="reaction ID" value="UER00169"/>
</dbReference>
<dbReference type="PROSITE" id="PS01183">
    <property type="entry name" value="UBIE_1"/>
    <property type="match status" value="1"/>
</dbReference>
<accession>A3ZUF6</accession>
<dbReference type="Gene3D" id="3.40.50.150">
    <property type="entry name" value="Vaccinia Virus protein VP39"/>
    <property type="match status" value="1"/>
</dbReference>
<dbReference type="GO" id="GO:0032259">
    <property type="term" value="P:methylation"/>
    <property type="evidence" value="ECO:0007669"/>
    <property type="project" value="UniProtKB-KW"/>
</dbReference>
<dbReference type="PANTHER" id="PTHR43591:SF24">
    <property type="entry name" value="2-METHOXY-6-POLYPRENYL-1,4-BENZOQUINOL METHYLASE, MITOCHONDRIAL"/>
    <property type="match status" value="1"/>
</dbReference>
<comment type="function">
    <text evidence="5">Methyltransferase required for the conversion of demethylmenaquinol (DMKH2) to menaquinol (MKH2).</text>
</comment>
<dbReference type="HAMAP" id="MF_01813">
    <property type="entry name" value="MenG_UbiE_methyltr"/>
    <property type="match status" value="1"/>
</dbReference>
<dbReference type="EMBL" id="AANZ01000012">
    <property type="protein sequence ID" value="EAQ79866.1"/>
    <property type="molecule type" value="Genomic_DNA"/>
</dbReference>
<feature type="binding site" evidence="5">
    <location>
        <position position="80"/>
    </location>
    <ligand>
        <name>S-adenosyl-L-methionine</name>
        <dbReference type="ChEBI" id="CHEBI:59789"/>
    </ligand>
</feature>
<dbReference type="InterPro" id="IPR023576">
    <property type="entry name" value="UbiE/COQ5_MeTrFase_CS"/>
</dbReference>
<evidence type="ECO:0000256" key="5">
    <source>
        <dbReference type="HAMAP-Rule" id="MF_01813"/>
    </source>
</evidence>
<dbReference type="InterPro" id="IPR004033">
    <property type="entry name" value="UbiE/COQ5_MeTrFase"/>
</dbReference>
<keyword evidence="4 5" id="KW-0949">S-adenosyl-L-methionine</keyword>
<evidence type="ECO:0000313" key="7">
    <source>
        <dbReference type="Proteomes" id="UP000004358"/>
    </source>
</evidence>
<name>A3ZUF6_9BACT</name>
<dbReference type="Proteomes" id="UP000004358">
    <property type="component" value="Unassembled WGS sequence"/>
</dbReference>
<gene>
    <name evidence="5" type="primary">menG</name>
    <name evidence="6" type="ORF">DSM3645_22039</name>
</gene>
<dbReference type="NCBIfam" id="TIGR01934">
    <property type="entry name" value="MenG_MenH_UbiE"/>
    <property type="match status" value="1"/>
</dbReference>
<feature type="binding site" evidence="5">
    <location>
        <position position="59"/>
    </location>
    <ligand>
        <name>S-adenosyl-L-methionine</name>
        <dbReference type="ChEBI" id="CHEBI:59789"/>
    </ligand>
</feature>
<keyword evidence="6" id="KW-0830">Ubiquinone</keyword>
<keyword evidence="1 5" id="KW-0474">Menaquinone biosynthesis</keyword>
<dbReference type="RefSeq" id="WP_002652307.1">
    <property type="nucleotide sequence ID" value="NZ_CH672376.1"/>
</dbReference>
<comment type="pathway">
    <text evidence="5">Quinol/quinone metabolism; menaquinone biosynthesis; menaquinol from 1,4-dihydroxy-2-naphthoate: step 2/2.</text>
</comment>
<dbReference type="PROSITE" id="PS51608">
    <property type="entry name" value="SAM_MT_UBIE"/>
    <property type="match status" value="1"/>
</dbReference>